<feature type="domain" description="2Fe-2S ferredoxin-type" evidence="10">
    <location>
        <begin position="312"/>
        <end position="396"/>
    </location>
</feature>
<keyword evidence="4" id="KW-0479">Metal-binding</keyword>
<evidence type="ECO:0000259" key="10">
    <source>
        <dbReference type="PROSITE" id="PS51085"/>
    </source>
</evidence>
<dbReference type="PROSITE" id="PS00197">
    <property type="entry name" value="2FE2S_FER_1"/>
    <property type="match status" value="1"/>
</dbReference>
<evidence type="ECO:0000256" key="4">
    <source>
        <dbReference type="ARBA" id="ARBA00022723"/>
    </source>
</evidence>
<dbReference type="InterPro" id="IPR001041">
    <property type="entry name" value="2Fe-2S_ferredoxin-type"/>
</dbReference>
<dbReference type="PRINTS" id="PR00371">
    <property type="entry name" value="FPNCR"/>
</dbReference>
<dbReference type="Gene3D" id="2.40.30.10">
    <property type="entry name" value="Translation factors"/>
    <property type="match status" value="1"/>
</dbReference>
<dbReference type="InterPro" id="IPR001709">
    <property type="entry name" value="Flavoprot_Pyr_Nucl_cyt_Rdtase"/>
</dbReference>
<keyword evidence="3" id="KW-0001">2Fe-2S</keyword>
<dbReference type="Pfam" id="PF00111">
    <property type="entry name" value="Fer2"/>
    <property type="match status" value="1"/>
</dbReference>
<evidence type="ECO:0000256" key="7">
    <source>
        <dbReference type="ARBA" id="ARBA00023004"/>
    </source>
</evidence>
<dbReference type="CDD" id="cd00207">
    <property type="entry name" value="fer2"/>
    <property type="match status" value="1"/>
</dbReference>
<keyword evidence="13" id="KW-1185">Reference proteome</keyword>
<dbReference type="SUPFAM" id="SSF54292">
    <property type="entry name" value="2Fe-2S ferredoxin-like"/>
    <property type="match status" value="1"/>
</dbReference>
<dbReference type="AlphaFoldDB" id="A0A7Z0DP81"/>
<dbReference type="PROSITE" id="PS51085">
    <property type="entry name" value="2FE2S_FER_2"/>
    <property type="match status" value="1"/>
</dbReference>
<dbReference type="Proteomes" id="UP000564496">
    <property type="component" value="Unassembled WGS sequence"/>
</dbReference>
<dbReference type="InterPro" id="IPR039261">
    <property type="entry name" value="FNR_nucleotide-bd"/>
</dbReference>
<comment type="cofactor">
    <cofactor evidence="1">
        <name>FAD</name>
        <dbReference type="ChEBI" id="CHEBI:57692"/>
    </cofactor>
</comment>
<sequence length="396" mass="43173">MSIMETDIPKVSEPNSFGLQNGRPAVVRSKRMLEPCWAESDVMDLVCSQVLAVTHDVKTFVFTTPERRPFDFEAGQFITMRVEIDGEMMTRCYTIASPPTRPDRLAITIKRVPGGVVSNWLHDNLEPGNWISMHAPAGAFVLPEEDAPKYLFLSAGSGITPVLSMTRTLYDLGSEADILFVHSARTPADIIYRGELEAMARLMPNLRVVEICEGDAPTERWMGLQGRISKPVLEILAPDLNERETFICGPEGYMAAAKSLLEELDYDMSKYHEESFDLSAPAAPVLPAGPPTEQEAEQDAADKAAEEAAIGFSVEFARSGRMITCGPDETLLEAAVAAGMRPLAACGQGMCGTCKVSMLSGEVDMQHNGGIRPKEIANQKVLICCSKPLGDIQLDC</sequence>
<evidence type="ECO:0000313" key="12">
    <source>
        <dbReference type="EMBL" id="NYI78879.1"/>
    </source>
</evidence>
<dbReference type="InterPro" id="IPR001433">
    <property type="entry name" value="OxRdtase_FAD/NAD-bd"/>
</dbReference>
<dbReference type="PROSITE" id="PS51384">
    <property type="entry name" value="FAD_FR"/>
    <property type="match status" value="1"/>
</dbReference>
<dbReference type="InterPro" id="IPR012675">
    <property type="entry name" value="Beta-grasp_dom_sf"/>
</dbReference>
<dbReference type="SUPFAM" id="SSF52343">
    <property type="entry name" value="Ferredoxin reductase-like, C-terminal NADP-linked domain"/>
    <property type="match status" value="1"/>
</dbReference>
<evidence type="ECO:0000256" key="2">
    <source>
        <dbReference type="ARBA" id="ARBA00022630"/>
    </source>
</evidence>
<dbReference type="Pfam" id="PF00970">
    <property type="entry name" value="FAD_binding_6"/>
    <property type="match status" value="1"/>
</dbReference>
<protein>
    <submittedName>
        <fullName evidence="12">Ferredoxin-NADP reductase</fullName>
    </submittedName>
</protein>
<dbReference type="PANTHER" id="PTHR47354">
    <property type="entry name" value="NADH OXIDOREDUCTASE HCR"/>
    <property type="match status" value="1"/>
</dbReference>
<dbReference type="Gene3D" id="3.10.20.30">
    <property type="match status" value="1"/>
</dbReference>
<dbReference type="GO" id="GO:0016491">
    <property type="term" value="F:oxidoreductase activity"/>
    <property type="evidence" value="ECO:0007669"/>
    <property type="project" value="UniProtKB-KW"/>
</dbReference>
<feature type="region of interest" description="Disordered" evidence="9">
    <location>
        <begin position="281"/>
        <end position="300"/>
    </location>
</feature>
<dbReference type="EMBL" id="JACBZR010000001">
    <property type="protein sequence ID" value="NYI78879.1"/>
    <property type="molecule type" value="Genomic_DNA"/>
</dbReference>
<evidence type="ECO:0000256" key="9">
    <source>
        <dbReference type="SAM" id="MobiDB-lite"/>
    </source>
</evidence>
<evidence type="ECO:0000256" key="5">
    <source>
        <dbReference type="ARBA" id="ARBA00022827"/>
    </source>
</evidence>
<keyword evidence="5" id="KW-0274">FAD</keyword>
<dbReference type="CDD" id="cd06215">
    <property type="entry name" value="FNR_iron_sulfur_binding_1"/>
    <property type="match status" value="1"/>
</dbReference>
<evidence type="ECO:0000256" key="6">
    <source>
        <dbReference type="ARBA" id="ARBA00023002"/>
    </source>
</evidence>
<dbReference type="Gene3D" id="3.40.50.80">
    <property type="entry name" value="Nucleotide-binding domain of ferredoxin-NADP reductase (FNR) module"/>
    <property type="match status" value="1"/>
</dbReference>
<gene>
    <name evidence="12" type="ORF">BJ988_003527</name>
</gene>
<dbReference type="SUPFAM" id="SSF63380">
    <property type="entry name" value="Riboflavin synthase domain-like"/>
    <property type="match status" value="1"/>
</dbReference>
<dbReference type="InterPro" id="IPR050415">
    <property type="entry name" value="MRET"/>
</dbReference>
<dbReference type="InterPro" id="IPR006058">
    <property type="entry name" value="2Fe2S_fd_BS"/>
</dbReference>
<dbReference type="GO" id="GO:0051537">
    <property type="term" value="F:2 iron, 2 sulfur cluster binding"/>
    <property type="evidence" value="ECO:0007669"/>
    <property type="project" value="UniProtKB-KW"/>
</dbReference>
<keyword evidence="7" id="KW-0408">Iron</keyword>
<reference evidence="12 13" key="1">
    <citation type="submission" date="2020-07" db="EMBL/GenBank/DDBJ databases">
        <title>Sequencing the genomes of 1000 actinobacteria strains.</title>
        <authorList>
            <person name="Klenk H.-P."/>
        </authorList>
    </citation>
    <scope>NUCLEOTIDE SEQUENCE [LARGE SCALE GENOMIC DNA]</scope>
    <source>
        <strain evidence="12 13">DSM 26487</strain>
    </source>
</reference>
<evidence type="ECO:0000256" key="1">
    <source>
        <dbReference type="ARBA" id="ARBA00001974"/>
    </source>
</evidence>
<dbReference type="PANTHER" id="PTHR47354:SF6">
    <property type="entry name" value="NADH OXIDOREDUCTASE HCR"/>
    <property type="match status" value="1"/>
</dbReference>
<keyword evidence="6" id="KW-0560">Oxidoreductase</keyword>
<evidence type="ECO:0000259" key="11">
    <source>
        <dbReference type="PROSITE" id="PS51384"/>
    </source>
</evidence>
<feature type="domain" description="FAD-binding FR-type" evidence="11">
    <location>
        <begin position="20"/>
        <end position="143"/>
    </location>
</feature>
<dbReference type="InterPro" id="IPR008333">
    <property type="entry name" value="Cbr1-like_FAD-bd_dom"/>
</dbReference>
<keyword evidence="8" id="KW-0411">Iron-sulfur</keyword>
<evidence type="ECO:0000313" key="13">
    <source>
        <dbReference type="Proteomes" id="UP000564496"/>
    </source>
</evidence>
<accession>A0A7Z0DP81</accession>
<dbReference type="InterPro" id="IPR017927">
    <property type="entry name" value="FAD-bd_FR_type"/>
</dbReference>
<organism evidence="12 13">
    <name type="scientific">Nocardioides panzhihuensis</name>
    <dbReference type="NCBI Taxonomy" id="860243"/>
    <lineage>
        <taxon>Bacteria</taxon>
        <taxon>Bacillati</taxon>
        <taxon>Actinomycetota</taxon>
        <taxon>Actinomycetes</taxon>
        <taxon>Propionibacteriales</taxon>
        <taxon>Nocardioidaceae</taxon>
        <taxon>Nocardioides</taxon>
    </lineage>
</organism>
<dbReference type="RefSeq" id="WP_179659178.1">
    <property type="nucleotide sequence ID" value="NZ_JACBZR010000001.1"/>
</dbReference>
<evidence type="ECO:0000256" key="8">
    <source>
        <dbReference type="ARBA" id="ARBA00023014"/>
    </source>
</evidence>
<comment type="caution">
    <text evidence="12">The sequence shown here is derived from an EMBL/GenBank/DDBJ whole genome shotgun (WGS) entry which is preliminary data.</text>
</comment>
<evidence type="ECO:0000256" key="3">
    <source>
        <dbReference type="ARBA" id="ARBA00022714"/>
    </source>
</evidence>
<name>A0A7Z0DP81_9ACTN</name>
<dbReference type="InterPro" id="IPR036010">
    <property type="entry name" value="2Fe-2S_ferredoxin-like_sf"/>
</dbReference>
<keyword evidence="2" id="KW-0285">Flavoprotein</keyword>
<dbReference type="Pfam" id="PF00175">
    <property type="entry name" value="NAD_binding_1"/>
    <property type="match status" value="1"/>
</dbReference>
<dbReference type="GO" id="GO:0046872">
    <property type="term" value="F:metal ion binding"/>
    <property type="evidence" value="ECO:0007669"/>
    <property type="project" value="UniProtKB-KW"/>
</dbReference>
<dbReference type="PRINTS" id="PR00410">
    <property type="entry name" value="PHEHYDRXLASE"/>
</dbReference>
<dbReference type="InterPro" id="IPR017938">
    <property type="entry name" value="Riboflavin_synthase-like_b-brl"/>
</dbReference>
<proteinExistence type="predicted"/>